<keyword evidence="2" id="KW-1133">Transmembrane helix</keyword>
<organism evidence="3 4">
    <name type="scientific">Chara braunii</name>
    <name type="common">Braun's stonewort</name>
    <dbReference type="NCBI Taxonomy" id="69332"/>
    <lineage>
        <taxon>Eukaryota</taxon>
        <taxon>Viridiplantae</taxon>
        <taxon>Streptophyta</taxon>
        <taxon>Charophyceae</taxon>
        <taxon>Charales</taxon>
        <taxon>Characeae</taxon>
        <taxon>Chara</taxon>
    </lineage>
</organism>
<feature type="transmembrane region" description="Helical" evidence="2">
    <location>
        <begin position="447"/>
        <end position="472"/>
    </location>
</feature>
<dbReference type="OrthoDB" id="2020089at2759"/>
<sequence length="570" mass="60433">MVVVAPRNCHLRWGVSQSAAAAAAAAEDGRDKASGVAWTTTTTTWNNFAARGADTCQRHRGSSISTRRAGSKGLMMTASHVPSGMGVGTSSLPRGLSPLSSRGIATSHDPHVHLLAGSRATHACSVPRVTPSATCRRRCRHRWRPIKPAPWSAVSSASGSHTRWTGQPRRRGRGGRDRAEVGGGGGTYMPVPECWKQMWVWGDKSASSSGPAVGIVMSIRASDRGLLPAKTKGFQDGSPASQPGRGPRWLTWRSGARFGCGSGFSGEDRNSNCPTAVAGDGSHASVQADGVDPGRTVDGIATTQGVVAVNDGVIRKATPSGDDVRVCDGLGGDASHTMNPMSQTASSPAGSSFAAPCPVPGPISAAAPASAGAASYSFPDRPTDPRLRAIEDFVEKTIFDFRFFTLLGVLGSLTGSVLCFAKGCFFICRGFKEYYATCLSGVHTGKVILLLIEAVDVFLVGTVMLIFGMGLYELFITNVPATVPVNMDRALNTSTLFGMFRLRERPRWMKIQSLDELKTKLGHVIVMILLVNMFEKAKMVEVASATDLVFFSLSVLMSAGSLYLLNRLHQ</sequence>
<dbReference type="Gramene" id="GBG73074">
    <property type="protein sequence ID" value="GBG73074"/>
    <property type="gene ID" value="CBR_g12790"/>
</dbReference>
<dbReference type="EMBL" id="BFEA01000177">
    <property type="protein sequence ID" value="GBG73074.1"/>
    <property type="molecule type" value="Genomic_DNA"/>
</dbReference>
<feature type="region of interest" description="Disordered" evidence="1">
    <location>
        <begin position="150"/>
        <end position="185"/>
    </location>
</feature>
<name>A0A388KSN9_CHABU</name>
<protein>
    <submittedName>
        <fullName evidence="3">Uncharacterized protein</fullName>
    </submittedName>
</protein>
<dbReference type="InterPro" id="IPR005134">
    <property type="entry name" value="UPF0114"/>
</dbReference>
<dbReference type="Proteomes" id="UP000265515">
    <property type="component" value="Unassembled WGS sequence"/>
</dbReference>
<reference evidence="3 4" key="1">
    <citation type="journal article" date="2018" name="Cell">
        <title>The Chara Genome: Secondary Complexity and Implications for Plant Terrestrialization.</title>
        <authorList>
            <person name="Nishiyama T."/>
            <person name="Sakayama H."/>
            <person name="Vries J.D."/>
            <person name="Buschmann H."/>
            <person name="Saint-Marcoux D."/>
            <person name="Ullrich K.K."/>
            <person name="Haas F.B."/>
            <person name="Vanderstraeten L."/>
            <person name="Becker D."/>
            <person name="Lang D."/>
            <person name="Vosolsobe S."/>
            <person name="Rombauts S."/>
            <person name="Wilhelmsson P.K.I."/>
            <person name="Janitza P."/>
            <person name="Kern R."/>
            <person name="Heyl A."/>
            <person name="Rumpler F."/>
            <person name="Villalobos L.I.A.C."/>
            <person name="Clay J.M."/>
            <person name="Skokan R."/>
            <person name="Toyoda A."/>
            <person name="Suzuki Y."/>
            <person name="Kagoshima H."/>
            <person name="Schijlen E."/>
            <person name="Tajeshwar N."/>
            <person name="Catarino B."/>
            <person name="Hetherington A.J."/>
            <person name="Saltykova A."/>
            <person name="Bonnot C."/>
            <person name="Breuninger H."/>
            <person name="Symeonidi A."/>
            <person name="Radhakrishnan G.V."/>
            <person name="Van Nieuwerburgh F."/>
            <person name="Deforce D."/>
            <person name="Chang C."/>
            <person name="Karol K.G."/>
            <person name="Hedrich R."/>
            <person name="Ulvskov P."/>
            <person name="Glockner G."/>
            <person name="Delwiche C.F."/>
            <person name="Petrasek J."/>
            <person name="Van de Peer Y."/>
            <person name="Friml J."/>
            <person name="Beilby M."/>
            <person name="Dolan L."/>
            <person name="Kohara Y."/>
            <person name="Sugano S."/>
            <person name="Fujiyama A."/>
            <person name="Delaux P.-M."/>
            <person name="Quint M."/>
            <person name="TheiBen G."/>
            <person name="Hagemann M."/>
            <person name="Harholt J."/>
            <person name="Dunand C."/>
            <person name="Zachgo S."/>
            <person name="Langdale J."/>
            <person name="Maumus F."/>
            <person name="Straeten D.V.D."/>
            <person name="Gould S.B."/>
            <person name="Rensing S.A."/>
        </authorList>
    </citation>
    <scope>NUCLEOTIDE SEQUENCE [LARGE SCALE GENOMIC DNA]</scope>
    <source>
        <strain evidence="3 4">S276</strain>
    </source>
</reference>
<evidence type="ECO:0000256" key="1">
    <source>
        <dbReference type="SAM" id="MobiDB-lite"/>
    </source>
</evidence>
<dbReference type="AlphaFoldDB" id="A0A388KSN9"/>
<keyword evidence="2" id="KW-0472">Membrane</keyword>
<proteinExistence type="predicted"/>
<dbReference type="PANTHER" id="PTHR31721:SF1">
    <property type="entry name" value="OS07G0656700 PROTEIN"/>
    <property type="match status" value="1"/>
</dbReference>
<comment type="caution">
    <text evidence="3">The sequence shown here is derived from an EMBL/GenBank/DDBJ whole genome shotgun (WGS) entry which is preliminary data.</text>
</comment>
<keyword evidence="4" id="KW-1185">Reference proteome</keyword>
<evidence type="ECO:0000313" key="4">
    <source>
        <dbReference type="Proteomes" id="UP000265515"/>
    </source>
</evidence>
<dbReference type="PANTHER" id="PTHR31721">
    <property type="entry name" value="OS06G0710300 PROTEIN"/>
    <property type="match status" value="1"/>
</dbReference>
<feature type="compositionally biased region" description="Polar residues" evidence="1">
    <location>
        <begin position="153"/>
        <end position="162"/>
    </location>
</feature>
<evidence type="ECO:0000313" key="3">
    <source>
        <dbReference type="EMBL" id="GBG73074.1"/>
    </source>
</evidence>
<gene>
    <name evidence="3" type="ORF">CBR_g12790</name>
</gene>
<evidence type="ECO:0000256" key="2">
    <source>
        <dbReference type="SAM" id="Phobius"/>
    </source>
</evidence>
<keyword evidence="2" id="KW-0812">Transmembrane</keyword>
<dbReference type="Pfam" id="PF03350">
    <property type="entry name" value="UPF0114"/>
    <property type="match status" value="1"/>
</dbReference>
<feature type="transmembrane region" description="Helical" evidence="2">
    <location>
        <begin position="548"/>
        <end position="565"/>
    </location>
</feature>
<feature type="transmembrane region" description="Helical" evidence="2">
    <location>
        <begin position="403"/>
        <end position="427"/>
    </location>
</feature>
<accession>A0A388KSN9</accession>